<dbReference type="PROSITE" id="PS50127">
    <property type="entry name" value="UBC_2"/>
    <property type="match status" value="1"/>
</dbReference>
<organism evidence="4 5">
    <name type="scientific">Tagetes erecta</name>
    <name type="common">African marigold</name>
    <dbReference type="NCBI Taxonomy" id="13708"/>
    <lineage>
        <taxon>Eukaryota</taxon>
        <taxon>Viridiplantae</taxon>
        <taxon>Streptophyta</taxon>
        <taxon>Embryophyta</taxon>
        <taxon>Tracheophyta</taxon>
        <taxon>Spermatophyta</taxon>
        <taxon>Magnoliopsida</taxon>
        <taxon>eudicotyledons</taxon>
        <taxon>Gunneridae</taxon>
        <taxon>Pentapetalae</taxon>
        <taxon>asterids</taxon>
        <taxon>campanulids</taxon>
        <taxon>Asterales</taxon>
        <taxon>Asteraceae</taxon>
        <taxon>Asteroideae</taxon>
        <taxon>Heliantheae alliance</taxon>
        <taxon>Tageteae</taxon>
        <taxon>Tagetes</taxon>
    </lineage>
</organism>
<dbReference type="PANTHER" id="PTHR46116">
    <property type="entry name" value="(E3-INDEPENDENT) E2 UBIQUITIN-CONJUGATING ENZYME"/>
    <property type="match status" value="1"/>
</dbReference>
<dbReference type="EMBL" id="JAUHHV010000005">
    <property type="protein sequence ID" value="KAK1425005.1"/>
    <property type="molecule type" value="Genomic_DNA"/>
</dbReference>
<accession>A0AAD8KSN7</accession>
<dbReference type="Proteomes" id="UP001229421">
    <property type="component" value="Unassembled WGS sequence"/>
</dbReference>
<keyword evidence="2" id="KW-0833">Ubl conjugation pathway</keyword>
<dbReference type="PANTHER" id="PTHR46116:SF41">
    <property type="entry name" value="UBIQUITIN-CONJUGATING ENZYME E2 25-RELATED"/>
    <property type="match status" value="1"/>
</dbReference>
<name>A0AAD8KSN7_TARER</name>
<dbReference type="SUPFAM" id="SSF54495">
    <property type="entry name" value="UBC-like"/>
    <property type="match status" value="1"/>
</dbReference>
<feature type="domain" description="UBC core" evidence="3">
    <location>
        <begin position="202"/>
        <end position="357"/>
    </location>
</feature>
<dbReference type="Pfam" id="PF00179">
    <property type="entry name" value="UQ_con"/>
    <property type="match status" value="1"/>
</dbReference>
<sequence length="357" mass="40824">MEKRYEELGHRVDGFDATIKELTQGMKLLLASHDQIKKNQNSYDKSSVNKFLDILSRFCNPFSCFKFTTLQPIDTRHDSVQQHITLRNTEVRLDEVQANDQIGVIDGQSTEGISVATQSINSKDKVDSINKTCNFDTSSSSESSHHDVLDTNMLKDMKNSLDYDDIKQRYDNFKEFDTVTDYSDHFYSKHTSSVKIESLPKAWHIRIKKEWKDLKRQLPEGMFVRGYEGRMDLLRAVIIGPQGTPYHDGLFFFDVCFPETYPDTPPNFEDFVVGHFDNRVVDILKAYKAYSEGVQVGCLVKGAPEEGNKGIFTNTFYEDLDYCIELVVVALNGIGVKVDEAKIPSSKLKDYMMHQLG</sequence>
<keyword evidence="5" id="KW-1185">Reference proteome</keyword>
<evidence type="ECO:0000313" key="4">
    <source>
        <dbReference type="EMBL" id="KAK1425005.1"/>
    </source>
</evidence>
<keyword evidence="1" id="KW-0808">Transferase</keyword>
<proteinExistence type="predicted"/>
<protein>
    <recommendedName>
        <fullName evidence="3">UBC core domain-containing protein</fullName>
    </recommendedName>
</protein>
<dbReference type="AlphaFoldDB" id="A0AAD8KSN7"/>
<dbReference type="InterPro" id="IPR016135">
    <property type="entry name" value="UBQ-conjugating_enzyme/RWD"/>
</dbReference>
<gene>
    <name evidence="4" type="ORF">QVD17_20347</name>
</gene>
<comment type="caution">
    <text evidence="4">The sequence shown here is derived from an EMBL/GenBank/DDBJ whole genome shotgun (WGS) entry which is preliminary data.</text>
</comment>
<evidence type="ECO:0000256" key="1">
    <source>
        <dbReference type="ARBA" id="ARBA00022679"/>
    </source>
</evidence>
<evidence type="ECO:0000313" key="5">
    <source>
        <dbReference type="Proteomes" id="UP001229421"/>
    </source>
</evidence>
<dbReference type="GO" id="GO:0061631">
    <property type="term" value="F:ubiquitin conjugating enzyme activity"/>
    <property type="evidence" value="ECO:0007669"/>
    <property type="project" value="TreeGrafter"/>
</dbReference>
<reference evidence="4" key="1">
    <citation type="journal article" date="2023" name="bioRxiv">
        <title>Improved chromosome-level genome assembly for marigold (Tagetes erecta).</title>
        <authorList>
            <person name="Jiang F."/>
            <person name="Yuan L."/>
            <person name="Wang S."/>
            <person name="Wang H."/>
            <person name="Xu D."/>
            <person name="Wang A."/>
            <person name="Fan W."/>
        </authorList>
    </citation>
    <scope>NUCLEOTIDE SEQUENCE</scope>
    <source>
        <strain evidence="4">WSJ</strain>
        <tissue evidence="4">Leaf</tissue>
    </source>
</reference>
<dbReference type="Gene3D" id="3.10.110.10">
    <property type="entry name" value="Ubiquitin Conjugating Enzyme"/>
    <property type="match status" value="1"/>
</dbReference>
<evidence type="ECO:0000256" key="2">
    <source>
        <dbReference type="ARBA" id="ARBA00022786"/>
    </source>
</evidence>
<evidence type="ECO:0000259" key="3">
    <source>
        <dbReference type="PROSITE" id="PS50127"/>
    </source>
</evidence>
<dbReference type="InterPro" id="IPR000608">
    <property type="entry name" value="UBC"/>
</dbReference>